<dbReference type="GO" id="GO:0015643">
    <property type="term" value="F:toxic substance binding"/>
    <property type="evidence" value="ECO:0007669"/>
    <property type="project" value="InterPro"/>
</dbReference>
<dbReference type="InterPro" id="IPR013321">
    <property type="entry name" value="Arc_rbn_hlx_hlx"/>
</dbReference>
<dbReference type="InterPro" id="IPR026262">
    <property type="entry name" value="DinJ"/>
</dbReference>
<dbReference type="EMBL" id="UOEU01000794">
    <property type="protein sequence ID" value="VAW40422.1"/>
    <property type="molecule type" value="Genomic_DNA"/>
</dbReference>
<evidence type="ECO:0000256" key="1">
    <source>
        <dbReference type="ARBA" id="ARBA00010562"/>
    </source>
</evidence>
<reference evidence="3" key="1">
    <citation type="submission" date="2018-06" db="EMBL/GenBank/DDBJ databases">
        <authorList>
            <person name="Zhirakovskaya E."/>
        </authorList>
    </citation>
    <scope>NUCLEOTIDE SEQUENCE</scope>
</reference>
<dbReference type="NCBIfam" id="TIGR02384">
    <property type="entry name" value="RelB_DinJ"/>
    <property type="match status" value="1"/>
</dbReference>
<dbReference type="GO" id="GO:0006351">
    <property type="term" value="P:DNA-templated transcription"/>
    <property type="evidence" value="ECO:0007669"/>
    <property type="project" value="TreeGrafter"/>
</dbReference>
<organism evidence="3">
    <name type="scientific">hydrothermal vent metagenome</name>
    <dbReference type="NCBI Taxonomy" id="652676"/>
    <lineage>
        <taxon>unclassified sequences</taxon>
        <taxon>metagenomes</taxon>
        <taxon>ecological metagenomes</taxon>
    </lineage>
</organism>
<dbReference type="PANTHER" id="PTHR38781">
    <property type="entry name" value="ANTITOXIN DINJ-RELATED"/>
    <property type="match status" value="1"/>
</dbReference>
<protein>
    <submittedName>
        <fullName evidence="3">Uncharacterized protein</fullName>
    </submittedName>
</protein>
<dbReference type="GO" id="GO:0006355">
    <property type="term" value="P:regulation of DNA-templated transcription"/>
    <property type="evidence" value="ECO:0007669"/>
    <property type="project" value="InterPro"/>
</dbReference>
<keyword evidence="2" id="KW-1277">Toxin-antitoxin system</keyword>
<dbReference type="AlphaFoldDB" id="A0A3B0VMW4"/>
<dbReference type="Pfam" id="PF04221">
    <property type="entry name" value="RelB"/>
    <property type="match status" value="1"/>
</dbReference>
<dbReference type="PIRSF" id="PIRSF003108">
    <property type="entry name" value="DinJ"/>
    <property type="match status" value="1"/>
</dbReference>
<dbReference type="GO" id="GO:0000987">
    <property type="term" value="F:cis-regulatory region sequence-specific DNA binding"/>
    <property type="evidence" value="ECO:0007669"/>
    <property type="project" value="InterPro"/>
</dbReference>
<proteinExistence type="inferred from homology"/>
<dbReference type="GO" id="GO:0044010">
    <property type="term" value="P:single-species biofilm formation"/>
    <property type="evidence" value="ECO:0007669"/>
    <property type="project" value="InterPro"/>
</dbReference>
<name>A0A3B0VMW4_9ZZZZ</name>
<accession>A0A3B0VMW4</accession>
<dbReference type="Gene3D" id="1.10.1220.10">
    <property type="entry name" value="Met repressor-like"/>
    <property type="match status" value="1"/>
</dbReference>
<evidence type="ECO:0000256" key="2">
    <source>
        <dbReference type="ARBA" id="ARBA00022649"/>
    </source>
</evidence>
<sequence length="85" mass="9591">MKTAIIHARIDPETKTKAETILRRLGMTPTEAIRMFYAQISLQNGLPFDVKIPNDLTAATLTKSHHGEDVEEFNALDEMFGSWES</sequence>
<dbReference type="PANTHER" id="PTHR38781:SF1">
    <property type="entry name" value="ANTITOXIN DINJ-RELATED"/>
    <property type="match status" value="1"/>
</dbReference>
<dbReference type="InterPro" id="IPR007337">
    <property type="entry name" value="RelB/DinJ"/>
</dbReference>
<comment type="similarity">
    <text evidence="1">Belongs to the RelB/DinJ antitoxin family.</text>
</comment>
<evidence type="ECO:0000313" key="3">
    <source>
        <dbReference type="EMBL" id="VAW40422.1"/>
    </source>
</evidence>
<gene>
    <name evidence="3" type="ORF">MNBD_CHLOROFLEXI01-4377</name>
</gene>